<feature type="compositionally biased region" description="Polar residues" evidence="1">
    <location>
        <begin position="18"/>
        <end position="31"/>
    </location>
</feature>
<keyword evidence="3" id="KW-1185">Reference proteome</keyword>
<dbReference type="AlphaFoldDB" id="A0A9P5HHK0"/>
<feature type="region of interest" description="Disordered" evidence="1">
    <location>
        <begin position="1"/>
        <end position="42"/>
    </location>
</feature>
<evidence type="ECO:0000256" key="1">
    <source>
        <dbReference type="SAM" id="MobiDB-lite"/>
    </source>
</evidence>
<sequence>MSAISTTVLRGSVAHGSAPSNSSGYAPTTRNAVRIPQFTNDPDEPISTLMQSPAYDSEASLLARIRKVEHVVAAFESLTSSKRDHSSTSNAPYDYLTKCWNST</sequence>
<dbReference type="EMBL" id="JAANBB010000001">
    <property type="protein sequence ID" value="KAF7558216.1"/>
    <property type="molecule type" value="Genomic_DNA"/>
</dbReference>
<gene>
    <name evidence="2" type="ORF">G7Z17_g200</name>
</gene>
<protein>
    <submittedName>
        <fullName evidence="2">Uncharacterized protein</fullName>
    </submittedName>
</protein>
<organism evidence="2 3">
    <name type="scientific">Cylindrodendrum hubeiense</name>
    <dbReference type="NCBI Taxonomy" id="595255"/>
    <lineage>
        <taxon>Eukaryota</taxon>
        <taxon>Fungi</taxon>
        <taxon>Dikarya</taxon>
        <taxon>Ascomycota</taxon>
        <taxon>Pezizomycotina</taxon>
        <taxon>Sordariomycetes</taxon>
        <taxon>Hypocreomycetidae</taxon>
        <taxon>Hypocreales</taxon>
        <taxon>Nectriaceae</taxon>
        <taxon>Cylindrodendrum</taxon>
    </lineage>
</organism>
<evidence type="ECO:0000313" key="3">
    <source>
        <dbReference type="Proteomes" id="UP000722485"/>
    </source>
</evidence>
<name>A0A9P5HHK0_9HYPO</name>
<reference evidence="2" key="1">
    <citation type="submission" date="2020-03" db="EMBL/GenBank/DDBJ databases">
        <title>Draft Genome Sequence of Cylindrodendrum hubeiense.</title>
        <authorList>
            <person name="Buettner E."/>
            <person name="Kellner H."/>
        </authorList>
    </citation>
    <scope>NUCLEOTIDE SEQUENCE</scope>
    <source>
        <strain evidence="2">IHI 201604</strain>
    </source>
</reference>
<dbReference type="Proteomes" id="UP000722485">
    <property type="component" value="Unassembled WGS sequence"/>
</dbReference>
<accession>A0A9P5HHK0</accession>
<comment type="caution">
    <text evidence="2">The sequence shown here is derived from an EMBL/GenBank/DDBJ whole genome shotgun (WGS) entry which is preliminary data.</text>
</comment>
<proteinExistence type="predicted"/>
<evidence type="ECO:0000313" key="2">
    <source>
        <dbReference type="EMBL" id="KAF7558216.1"/>
    </source>
</evidence>